<protein>
    <submittedName>
        <fullName evidence="1">Uncharacterized protein</fullName>
    </submittedName>
</protein>
<dbReference type="EMBL" id="MW021758">
    <property type="protein sequence ID" value="QPX76789.1"/>
    <property type="molecule type" value="Genomic_DNA"/>
</dbReference>
<dbReference type="Proteomes" id="UP000595230">
    <property type="component" value="Segment"/>
</dbReference>
<sequence>MERIYRLDYPMSVQVILNKLDGLEAKYRFLYSLVNTAIWTGIYEGESDKTLSFNEHYYNDHIEYVYDDEEMSEETLQARMKELDFLSDLFTRPEGINLFENSLATMGRSLSDIVDGLADPVLAVETALISHYDVSVMD</sequence>
<accession>A0A7T3NBR9</accession>
<proteinExistence type="predicted"/>
<reference evidence="1 2" key="1">
    <citation type="submission" date="2020-09" db="EMBL/GenBank/DDBJ databases">
        <authorList>
            <person name="Bustos Y."/>
            <person name="Adams S."/>
            <person name="Bishop E."/>
            <person name="Cobbley H."/>
            <person name="Haycock D."/>
            <person name="Hoopes M."/>
            <person name="Newey C."/>
            <person name="Thompson D."/>
            <person name="Carr E."/>
            <person name="Breakwell D.P."/>
            <person name="Grose J.H."/>
        </authorList>
    </citation>
    <scope>NUCLEOTIDE SEQUENCE [LARGE SCALE GENOMIC DNA]</scope>
</reference>
<name>A0A7T3NBR9_9CAUD</name>
<evidence type="ECO:0000313" key="2">
    <source>
        <dbReference type="Proteomes" id="UP000595230"/>
    </source>
</evidence>
<evidence type="ECO:0000313" key="1">
    <source>
        <dbReference type="EMBL" id="QPX76789.1"/>
    </source>
</evidence>
<organism evidence="1 2">
    <name type="scientific">Serratia phage vB_SmaM_Yaphecito</name>
    <dbReference type="NCBI Taxonomy" id="2777368"/>
    <lineage>
        <taxon>Viruses</taxon>
        <taxon>Duplodnaviria</taxon>
        <taxon>Heunggongvirae</taxon>
        <taxon>Uroviricota</taxon>
        <taxon>Caudoviricetes</taxon>
        <taxon>Chimalliviridae</taxon>
        <taxon>Moabitevirus</taxon>
        <taxon>Moabitevirus moabite</taxon>
    </lineage>
</organism>